<gene>
    <name evidence="1" type="ORF">IFM89_030812</name>
</gene>
<organism evidence="1 2">
    <name type="scientific">Coptis chinensis</name>
    <dbReference type="NCBI Taxonomy" id="261450"/>
    <lineage>
        <taxon>Eukaryota</taxon>
        <taxon>Viridiplantae</taxon>
        <taxon>Streptophyta</taxon>
        <taxon>Embryophyta</taxon>
        <taxon>Tracheophyta</taxon>
        <taxon>Spermatophyta</taxon>
        <taxon>Magnoliopsida</taxon>
        <taxon>Ranunculales</taxon>
        <taxon>Ranunculaceae</taxon>
        <taxon>Coptidoideae</taxon>
        <taxon>Coptis</taxon>
    </lineage>
</organism>
<protein>
    <submittedName>
        <fullName evidence="1">Uncharacterized protein</fullName>
    </submittedName>
</protein>
<reference evidence="1 2" key="1">
    <citation type="submission" date="2020-10" db="EMBL/GenBank/DDBJ databases">
        <title>The Coptis chinensis genome and diversification of protoberbering-type alkaloids.</title>
        <authorList>
            <person name="Wang B."/>
            <person name="Shu S."/>
            <person name="Song C."/>
            <person name="Liu Y."/>
        </authorList>
    </citation>
    <scope>NUCLEOTIDE SEQUENCE [LARGE SCALE GENOMIC DNA]</scope>
    <source>
        <strain evidence="1">HL-2020</strain>
        <tissue evidence="1">Leaf</tissue>
    </source>
</reference>
<sequence>MEQVCSTCSLQVKLVVEGQEKSNTLERGMISADIYIVFEASKASGIKIVNQREAASSHIFWHKEFNLESLGMLLYGPPGTGKTNGLADWENVRWKGTKVREADIQSCWLAYWSESFVVRFQ</sequence>
<proteinExistence type="predicted"/>
<dbReference type="AlphaFoldDB" id="A0A835HYA5"/>
<comment type="caution">
    <text evidence="1">The sequence shown here is derived from an EMBL/GenBank/DDBJ whole genome shotgun (WGS) entry which is preliminary data.</text>
</comment>
<evidence type="ECO:0000313" key="2">
    <source>
        <dbReference type="Proteomes" id="UP000631114"/>
    </source>
</evidence>
<dbReference type="OrthoDB" id="1751338at2759"/>
<accession>A0A835HYA5</accession>
<dbReference type="Proteomes" id="UP000631114">
    <property type="component" value="Unassembled WGS sequence"/>
</dbReference>
<name>A0A835HYA5_9MAGN</name>
<dbReference type="EMBL" id="JADFTS010000005">
    <property type="protein sequence ID" value="KAF9607039.1"/>
    <property type="molecule type" value="Genomic_DNA"/>
</dbReference>
<evidence type="ECO:0000313" key="1">
    <source>
        <dbReference type="EMBL" id="KAF9607039.1"/>
    </source>
</evidence>
<keyword evidence="2" id="KW-1185">Reference proteome</keyword>